<dbReference type="Proteomes" id="UP000269945">
    <property type="component" value="Unassembled WGS sequence"/>
</dbReference>
<protein>
    <recommendedName>
        <fullName evidence="4">Pancreatic progenitor cell differentiation and proliferation factor</fullName>
    </recommendedName>
</protein>
<dbReference type="AlphaFoldDB" id="A0A9X9LZX8"/>
<comment type="similarity">
    <text evidence="1">Belongs to the PPDPF family.</text>
</comment>
<evidence type="ECO:0000256" key="1">
    <source>
        <dbReference type="ARBA" id="ARBA00006609"/>
    </source>
</evidence>
<evidence type="ECO:0000313" key="3">
    <source>
        <dbReference type="Proteomes" id="UP000269945"/>
    </source>
</evidence>
<name>A0A9X9LZX8_GULGU</name>
<dbReference type="EMBL" id="CYRY02032493">
    <property type="protein sequence ID" value="VCX10158.1"/>
    <property type="molecule type" value="Genomic_DNA"/>
</dbReference>
<reference evidence="2 3" key="1">
    <citation type="submission" date="2018-10" db="EMBL/GenBank/DDBJ databases">
        <authorList>
            <person name="Ekblom R."/>
            <person name="Jareborg N."/>
        </authorList>
    </citation>
    <scope>NUCLEOTIDE SEQUENCE [LARGE SCALE GENOMIC DNA]</scope>
    <source>
        <tissue evidence="2">Muscle</tissue>
    </source>
</reference>
<organism evidence="2 3">
    <name type="scientific">Gulo gulo</name>
    <name type="common">Wolverine</name>
    <name type="synonym">Gluton</name>
    <dbReference type="NCBI Taxonomy" id="48420"/>
    <lineage>
        <taxon>Eukaryota</taxon>
        <taxon>Metazoa</taxon>
        <taxon>Chordata</taxon>
        <taxon>Craniata</taxon>
        <taxon>Vertebrata</taxon>
        <taxon>Euteleostomi</taxon>
        <taxon>Mammalia</taxon>
        <taxon>Eutheria</taxon>
        <taxon>Laurasiatheria</taxon>
        <taxon>Carnivora</taxon>
        <taxon>Caniformia</taxon>
        <taxon>Musteloidea</taxon>
        <taxon>Mustelidae</taxon>
        <taxon>Guloninae</taxon>
        <taxon>Gulo</taxon>
    </lineage>
</organism>
<dbReference type="PANTHER" id="PTHR14572">
    <property type="entry name" value="PANCREATIC PROGENITOR CELL DIFFERENTIATION AND PROLIFERATION FACTOR"/>
    <property type="match status" value="1"/>
</dbReference>
<keyword evidence="3" id="KW-1185">Reference proteome</keyword>
<proteinExistence type="inferred from homology"/>
<sequence>MATHNYYRCRLGSTASNSSCKSAEYAGEAIPHHQADLGHWWASFFGKSTLPFRATVLESPGCLESPQAPVAKSPVTWLWKP</sequence>
<accession>A0A9X9LZX8</accession>
<evidence type="ECO:0000313" key="2">
    <source>
        <dbReference type="EMBL" id="VCX10158.1"/>
    </source>
</evidence>
<dbReference type="InterPro" id="IPR026754">
    <property type="entry name" value="PPDPF"/>
</dbReference>
<dbReference type="GO" id="GO:0030154">
    <property type="term" value="P:cell differentiation"/>
    <property type="evidence" value="ECO:0007669"/>
    <property type="project" value="InterPro"/>
</dbReference>
<comment type="caution">
    <text evidence="2">The sequence shown here is derived from an EMBL/GenBank/DDBJ whole genome shotgun (WGS) entry which is preliminary data.</text>
</comment>
<evidence type="ECO:0008006" key="4">
    <source>
        <dbReference type="Google" id="ProtNLM"/>
    </source>
</evidence>
<gene>
    <name evidence="2" type="ORF">BN2614_LOCUS1</name>
</gene>
<dbReference type="Pfam" id="PF15060">
    <property type="entry name" value="PPDFL"/>
    <property type="match status" value="1"/>
</dbReference>